<reference evidence="2" key="1">
    <citation type="submission" date="2020-01" db="EMBL/GenBank/DDBJ databases">
        <authorList>
            <consortium name="DOE Joint Genome Institute"/>
            <person name="Haridas S."/>
            <person name="Albert R."/>
            <person name="Binder M."/>
            <person name="Bloem J."/>
            <person name="Labutti K."/>
            <person name="Salamov A."/>
            <person name="Andreopoulos B."/>
            <person name="Baker S.E."/>
            <person name="Barry K."/>
            <person name="Bills G."/>
            <person name="Bluhm B.H."/>
            <person name="Cannon C."/>
            <person name="Castanera R."/>
            <person name="Culley D.E."/>
            <person name="Daum C."/>
            <person name="Ezra D."/>
            <person name="Gonzalez J.B."/>
            <person name="Henrissat B."/>
            <person name="Kuo A."/>
            <person name="Liang C."/>
            <person name="Lipzen A."/>
            <person name="Lutzoni F."/>
            <person name="Magnuson J."/>
            <person name="Mondo S."/>
            <person name="Nolan M."/>
            <person name="Ohm R."/>
            <person name="Pangilinan J."/>
            <person name="Park H.-J."/>
            <person name="Ramirez L."/>
            <person name="Alfaro M."/>
            <person name="Sun H."/>
            <person name="Tritt A."/>
            <person name="Yoshinaga Y."/>
            <person name="Zwiers L.-H."/>
            <person name="Turgeon B.G."/>
            <person name="Goodwin S.B."/>
            <person name="Spatafora J.W."/>
            <person name="Crous P.W."/>
            <person name="Grigoriev I.V."/>
        </authorList>
    </citation>
    <scope>NUCLEOTIDE SEQUENCE</scope>
    <source>
        <strain evidence="2">IPT5</strain>
    </source>
</reference>
<keyword evidence="2" id="KW-0808">Transferase</keyword>
<proteinExistence type="predicted"/>
<keyword evidence="2" id="KW-0418">Kinase</keyword>
<dbReference type="PROSITE" id="PS50011">
    <property type="entry name" value="PROTEIN_KINASE_DOM"/>
    <property type="match status" value="1"/>
</dbReference>
<dbReference type="CDD" id="cd00180">
    <property type="entry name" value="PKc"/>
    <property type="match status" value="1"/>
</dbReference>
<evidence type="ECO:0000313" key="2">
    <source>
        <dbReference type="EMBL" id="KAF2851016.1"/>
    </source>
</evidence>
<organism evidence="2 3">
    <name type="scientific">Plenodomus tracheiphilus IPT5</name>
    <dbReference type="NCBI Taxonomy" id="1408161"/>
    <lineage>
        <taxon>Eukaryota</taxon>
        <taxon>Fungi</taxon>
        <taxon>Dikarya</taxon>
        <taxon>Ascomycota</taxon>
        <taxon>Pezizomycotina</taxon>
        <taxon>Dothideomycetes</taxon>
        <taxon>Pleosporomycetidae</taxon>
        <taxon>Pleosporales</taxon>
        <taxon>Pleosporineae</taxon>
        <taxon>Leptosphaeriaceae</taxon>
        <taxon>Plenodomus</taxon>
    </lineage>
</organism>
<dbReference type="EMBL" id="MU006304">
    <property type="protein sequence ID" value="KAF2851016.1"/>
    <property type="molecule type" value="Genomic_DNA"/>
</dbReference>
<evidence type="ECO:0000259" key="1">
    <source>
        <dbReference type="PROSITE" id="PS50011"/>
    </source>
</evidence>
<evidence type="ECO:0000313" key="3">
    <source>
        <dbReference type="Proteomes" id="UP000799423"/>
    </source>
</evidence>
<dbReference type="Gene3D" id="1.10.510.10">
    <property type="entry name" value="Transferase(Phosphotransferase) domain 1"/>
    <property type="match status" value="1"/>
</dbReference>
<dbReference type="GO" id="GO:0005524">
    <property type="term" value="F:ATP binding"/>
    <property type="evidence" value="ECO:0007669"/>
    <property type="project" value="InterPro"/>
</dbReference>
<dbReference type="SMART" id="SM00220">
    <property type="entry name" value="S_TKc"/>
    <property type="match status" value="1"/>
</dbReference>
<name>A0A6A7B648_9PLEO</name>
<dbReference type="AlphaFoldDB" id="A0A6A7B648"/>
<dbReference type="OrthoDB" id="310217at2759"/>
<dbReference type="Proteomes" id="UP000799423">
    <property type="component" value="Unassembled WGS sequence"/>
</dbReference>
<feature type="domain" description="Protein kinase" evidence="1">
    <location>
        <begin position="39"/>
        <end position="356"/>
    </location>
</feature>
<dbReference type="Pfam" id="PF00069">
    <property type="entry name" value="Pkinase"/>
    <property type="match status" value="1"/>
</dbReference>
<dbReference type="InterPro" id="IPR008271">
    <property type="entry name" value="Ser/Thr_kinase_AS"/>
</dbReference>
<protein>
    <submittedName>
        <fullName evidence="2">Kinase-like protein</fullName>
    </submittedName>
</protein>
<sequence length="397" mass="44889">MPGDSQVSRFLGTDIAIANDLKHAPADPGTHERRKKNLFVIVRQLGEGGDGVVEQWSHLPTNTQIAVKKPHNNHGSRQAVLHEIGNLNMLGAHDHIVHMIAFETALLSPVLCLQLCEFGNLLDYRANWCDQEEAERRPDWPSDITIWKLYKDMSLALDFIHNKQQVSYVHNDLKPENILVSAPAHWEPESGIPKEPIFKITDFARLMAYPPAPSGHYNRYCGTSEYAPPLIERNFPIHPAVDIWGLGATIQTFKTGRSSTQSRQAYVRDMVAQGKPHPALFDDEAWHNADVRWQRSVVYRPLNVSAATLESEYDLIGTKDNYTPSSNTLERAYRVLWHSEASERINSAALVKHVVPRIDRTITILESSMRAAQLLEAASKLREKVSVEQVQRLMHPV</sequence>
<keyword evidence="3" id="KW-1185">Reference proteome</keyword>
<gene>
    <name evidence="2" type="ORF">T440DRAFT_423928</name>
</gene>
<dbReference type="InterPro" id="IPR011009">
    <property type="entry name" value="Kinase-like_dom_sf"/>
</dbReference>
<dbReference type="InterPro" id="IPR000719">
    <property type="entry name" value="Prot_kinase_dom"/>
</dbReference>
<dbReference type="PANTHER" id="PTHR24359:SF1">
    <property type="entry name" value="INHIBITOR OF NUCLEAR FACTOR KAPPA-B KINASE EPSILON SUBUNIT HOMOLOG 1-RELATED"/>
    <property type="match status" value="1"/>
</dbReference>
<dbReference type="SUPFAM" id="SSF56112">
    <property type="entry name" value="Protein kinase-like (PK-like)"/>
    <property type="match status" value="1"/>
</dbReference>
<dbReference type="PROSITE" id="PS00108">
    <property type="entry name" value="PROTEIN_KINASE_ST"/>
    <property type="match status" value="1"/>
</dbReference>
<dbReference type="PANTHER" id="PTHR24359">
    <property type="entry name" value="SERINE/THREONINE-PROTEIN KINASE SBK1"/>
    <property type="match status" value="1"/>
</dbReference>
<accession>A0A6A7B648</accession>
<dbReference type="GO" id="GO:0004674">
    <property type="term" value="F:protein serine/threonine kinase activity"/>
    <property type="evidence" value="ECO:0007669"/>
    <property type="project" value="TreeGrafter"/>
</dbReference>